<evidence type="ECO:0000256" key="9">
    <source>
        <dbReference type="SAM" id="Phobius"/>
    </source>
</evidence>
<keyword evidence="8" id="KW-0539">Nucleus</keyword>
<dbReference type="PANTHER" id="PTHR35298:SF11">
    <property type="entry name" value="DNA-BINDING PROTEIN S1FA1-RELATED"/>
    <property type="match status" value="1"/>
</dbReference>
<evidence type="ECO:0000256" key="4">
    <source>
        <dbReference type="ARBA" id="ARBA00022491"/>
    </source>
</evidence>
<dbReference type="PANTHER" id="PTHR35298">
    <property type="entry name" value="DNA-BINDING PROTEIN S1FA2"/>
    <property type="match status" value="1"/>
</dbReference>
<evidence type="ECO:0000313" key="10">
    <source>
        <dbReference type="EMBL" id="GKV12249.1"/>
    </source>
</evidence>
<evidence type="ECO:0000256" key="7">
    <source>
        <dbReference type="ARBA" id="ARBA00023163"/>
    </source>
</evidence>
<dbReference type="EMBL" id="BPVZ01000036">
    <property type="protein sequence ID" value="GKV12249.1"/>
    <property type="molecule type" value="Genomic_DNA"/>
</dbReference>
<evidence type="ECO:0000256" key="3">
    <source>
        <dbReference type="ARBA" id="ARBA00007382"/>
    </source>
</evidence>
<evidence type="ECO:0000313" key="11">
    <source>
        <dbReference type="Proteomes" id="UP001054252"/>
    </source>
</evidence>
<keyword evidence="4" id="KW-0678">Repressor</keyword>
<protein>
    <submittedName>
        <fullName evidence="10">Uncharacterized protein</fullName>
    </submittedName>
</protein>
<gene>
    <name evidence="10" type="ORF">SLEP1_g23421</name>
</gene>
<evidence type="ECO:0000256" key="2">
    <source>
        <dbReference type="ARBA" id="ARBA00004123"/>
    </source>
</evidence>
<keyword evidence="9" id="KW-0812">Transmembrane</keyword>
<evidence type="ECO:0000256" key="1">
    <source>
        <dbReference type="ARBA" id="ARBA00002946"/>
    </source>
</evidence>
<accession>A0AAV5JCC0</accession>
<comment type="caution">
    <text evidence="10">The sequence shown here is derived from an EMBL/GenBank/DDBJ whole genome shotgun (WGS) entry which is preliminary data.</text>
</comment>
<keyword evidence="9" id="KW-1133">Transmembrane helix</keyword>
<proteinExistence type="inferred from homology"/>
<keyword evidence="6" id="KW-0238">DNA-binding</keyword>
<dbReference type="GO" id="GO:0005634">
    <property type="term" value="C:nucleus"/>
    <property type="evidence" value="ECO:0007669"/>
    <property type="project" value="UniProtKB-SubCell"/>
</dbReference>
<keyword evidence="7" id="KW-0804">Transcription</keyword>
<dbReference type="Pfam" id="PF04689">
    <property type="entry name" value="S1FA"/>
    <property type="match status" value="1"/>
</dbReference>
<dbReference type="InterPro" id="IPR006779">
    <property type="entry name" value="S1FA_DNA-bd"/>
</dbReference>
<reference evidence="10 11" key="1">
    <citation type="journal article" date="2021" name="Commun. Biol.">
        <title>The genome of Shorea leprosula (Dipterocarpaceae) highlights the ecological relevance of drought in aseasonal tropical rainforests.</title>
        <authorList>
            <person name="Ng K.K.S."/>
            <person name="Kobayashi M.J."/>
            <person name="Fawcett J.A."/>
            <person name="Hatakeyama M."/>
            <person name="Paape T."/>
            <person name="Ng C.H."/>
            <person name="Ang C.C."/>
            <person name="Tnah L.H."/>
            <person name="Lee C.T."/>
            <person name="Nishiyama T."/>
            <person name="Sese J."/>
            <person name="O'Brien M.J."/>
            <person name="Copetti D."/>
            <person name="Mohd Noor M.I."/>
            <person name="Ong R.C."/>
            <person name="Putra M."/>
            <person name="Sireger I.Z."/>
            <person name="Indrioko S."/>
            <person name="Kosugi Y."/>
            <person name="Izuno A."/>
            <person name="Isagi Y."/>
            <person name="Lee S.L."/>
            <person name="Shimizu K.K."/>
        </authorList>
    </citation>
    <scope>NUCLEOTIDE SEQUENCE [LARGE SCALE GENOMIC DNA]</scope>
    <source>
        <strain evidence="10">214</strain>
    </source>
</reference>
<comment type="similarity">
    <text evidence="3">Belongs to the S1FA transcription factor family.</text>
</comment>
<keyword evidence="5" id="KW-0805">Transcription regulation</keyword>
<keyword evidence="9" id="KW-0472">Membrane</keyword>
<sequence>MSKDLLVPPSKLLANGKQIQSSWSSPPPGVLKVNVDASFMPNLGSAALAMVGRNSNCEICFGKTWFCMAISPLMVEAGNKIIYETEARGFNPGLIVLLLVGSLLLIFLVGNHVLYMYAQKTLPPRKTSPSPRRRWRGKG</sequence>
<dbReference type="GO" id="GO:0003677">
    <property type="term" value="F:DNA binding"/>
    <property type="evidence" value="ECO:0007669"/>
    <property type="project" value="UniProtKB-KW"/>
</dbReference>
<keyword evidence="11" id="KW-1185">Reference proteome</keyword>
<feature type="transmembrane region" description="Helical" evidence="9">
    <location>
        <begin position="94"/>
        <end position="118"/>
    </location>
</feature>
<comment type="function">
    <text evidence="1">DNA-binding protein that specifically recognizes a negative element (S1F) within the RPS1 promoter.</text>
</comment>
<evidence type="ECO:0000256" key="6">
    <source>
        <dbReference type="ARBA" id="ARBA00023125"/>
    </source>
</evidence>
<name>A0AAV5JCC0_9ROSI</name>
<comment type="subcellular location">
    <subcellularLocation>
        <location evidence="2">Nucleus</location>
    </subcellularLocation>
</comment>
<dbReference type="AlphaFoldDB" id="A0AAV5JCC0"/>
<evidence type="ECO:0000256" key="8">
    <source>
        <dbReference type="ARBA" id="ARBA00023242"/>
    </source>
</evidence>
<dbReference type="GO" id="GO:0006355">
    <property type="term" value="P:regulation of DNA-templated transcription"/>
    <property type="evidence" value="ECO:0007669"/>
    <property type="project" value="InterPro"/>
</dbReference>
<dbReference type="Proteomes" id="UP001054252">
    <property type="component" value="Unassembled WGS sequence"/>
</dbReference>
<organism evidence="10 11">
    <name type="scientific">Rubroshorea leprosula</name>
    <dbReference type="NCBI Taxonomy" id="152421"/>
    <lineage>
        <taxon>Eukaryota</taxon>
        <taxon>Viridiplantae</taxon>
        <taxon>Streptophyta</taxon>
        <taxon>Embryophyta</taxon>
        <taxon>Tracheophyta</taxon>
        <taxon>Spermatophyta</taxon>
        <taxon>Magnoliopsida</taxon>
        <taxon>eudicotyledons</taxon>
        <taxon>Gunneridae</taxon>
        <taxon>Pentapetalae</taxon>
        <taxon>rosids</taxon>
        <taxon>malvids</taxon>
        <taxon>Malvales</taxon>
        <taxon>Dipterocarpaceae</taxon>
        <taxon>Rubroshorea</taxon>
    </lineage>
</organism>
<evidence type="ECO:0000256" key="5">
    <source>
        <dbReference type="ARBA" id="ARBA00023015"/>
    </source>
</evidence>